<dbReference type="GO" id="GO:0016208">
    <property type="term" value="F:AMP binding"/>
    <property type="evidence" value="ECO:0007669"/>
    <property type="project" value="InterPro"/>
</dbReference>
<dbReference type="GO" id="GO:0005524">
    <property type="term" value="F:ATP binding"/>
    <property type="evidence" value="ECO:0007669"/>
    <property type="project" value="UniProtKB-KW"/>
</dbReference>
<evidence type="ECO:0000259" key="7">
    <source>
        <dbReference type="Pfam" id="PF00501"/>
    </source>
</evidence>
<name>A0A936ZV12_9FLAO</name>
<dbReference type="NCBIfam" id="TIGR02188">
    <property type="entry name" value="Ac_CoA_lig_AcsA"/>
    <property type="match status" value="1"/>
</dbReference>
<dbReference type="InterPro" id="IPR020845">
    <property type="entry name" value="AMP-binding_CS"/>
</dbReference>
<evidence type="ECO:0000256" key="4">
    <source>
        <dbReference type="ARBA" id="ARBA00022840"/>
    </source>
</evidence>
<feature type="domain" description="Acetyl-coenzyme A synthetase N-terminal" evidence="9">
    <location>
        <begin position="12"/>
        <end position="68"/>
    </location>
</feature>
<gene>
    <name evidence="10" type="primary">acs</name>
    <name evidence="10" type="ORF">JJQ60_04105</name>
</gene>
<sequence>MSNYHIKHLEEYYQVYRKSVRDPETFWAEIAEEHFMWRRKWDNVLSWDFTKPEVKWFEGAQLNITENCIDRHLRNKGHKTAILFEPNNPQEDAQHITYKQLHERVCKFANVLKEQGINKGDRVCIYLPMIPELAVSVLACARIGAIHSVVFAGFSATALSTRINDCDAKMVITSDGSYRGVKTIDLKGIVDEALEDCQGVKTVLVAKRIGSDINMKQGRDHWLQPLLDEAYKDCVPEIMNAEDPLFILYTSGSTGMPKGMLHTTAGYMVYTAYTFKNVFQYKEDDIYWCTADIGWITGHSYIVYGPLANGATTVMFEGVPSYPDYGRFWDIVQKHKVTQFYTAPTAIRALAKENLDYVANHDLTSLKVLGTVGEPINEEAWHWYNDHVGKKKSPIVDTWWQTETGGIMISPIPYSTPTKPTYATLPMPGIQPALMDESGQEIKGNQVDGRLCIKFPWPSMARTIWGNHQRYKETYFSAFENKYFTGDGALRDEVGYYRITGRVDDVIIVSGHNLGTAPIEDAINEHPAVAESAIVGFPHDVKGNALYGYVILKETGEYRDRNNLSKEVNQQITERIGPIAKLDKIQFVPGLPKTRSGKIMRRILRKIASKDISNLGDTSTLLNPEVVQEIIDKAL</sequence>
<keyword evidence="11" id="KW-1185">Reference proteome</keyword>
<evidence type="ECO:0000313" key="11">
    <source>
        <dbReference type="Proteomes" id="UP000651057"/>
    </source>
</evidence>
<evidence type="ECO:0000256" key="5">
    <source>
        <dbReference type="ARBA" id="ARBA00022990"/>
    </source>
</evidence>
<comment type="similarity">
    <text evidence="1">Belongs to the ATP-dependent AMP-binding enzyme family.</text>
</comment>
<dbReference type="CDD" id="cd05966">
    <property type="entry name" value="ACS"/>
    <property type="match status" value="1"/>
</dbReference>
<evidence type="ECO:0000313" key="10">
    <source>
        <dbReference type="EMBL" id="MBL0682686.1"/>
    </source>
</evidence>
<dbReference type="InterPro" id="IPR011904">
    <property type="entry name" value="Ac_CoA_lig"/>
</dbReference>
<dbReference type="GO" id="GO:0019427">
    <property type="term" value="P:acetyl-CoA biosynthetic process from acetate"/>
    <property type="evidence" value="ECO:0007669"/>
    <property type="project" value="UniProtKB-UniRule"/>
</dbReference>
<dbReference type="NCBIfam" id="NF001208">
    <property type="entry name" value="PRK00174.1"/>
    <property type="match status" value="1"/>
</dbReference>
<keyword evidence="2 10" id="KW-0436">Ligase</keyword>
<dbReference type="PANTHER" id="PTHR24095">
    <property type="entry name" value="ACETYL-COENZYME A SYNTHETASE"/>
    <property type="match status" value="1"/>
</dbReference>
<evidence type="ECO:0000259" key="9">
    <source>
        <dbReference type="Pfam" id="PF16177"/>
    </source>
</evidence>
<keyword evidence="4" id="KW-0067">ATP-binding</keyword>
<reference evidence="10" key="1">
    <citation type="submission" date="2021-01" db="EMBL/GenBank/DDBJ databases">
        <authorList>
            <person name="Zhong Y.L."/>
        </authorList>
    </citation>
    <scope>NUCLEOTIDE SEQUENCE</scope>
    <source>
        <strain evidence="10">KCTC 23302</strain>
    </source>
</reference>
<evidence type="ECO:0000256" key="1">
    <source>
        <dbReference type="ARBA" id="ARBA00006432"/>
    </source>
</evidence>
<evidence type="ECO:0000256" key="2">
    <source>
        <dbReference type="ARBA" id="ARBA00022598"/>
    </source>
</evidence>
<dbReference type="InterPro" id="IPR042099">
    <property type="entry name" value="ANL_N_sf"/>
</dbReference>
<accession>A0A936ZV12</accession>
<dbReference type="Gene3D" id="3.30.300.30">
    <property type="match status" value="1"/>
</dbReference>
<feature type="domain" description="AMP-binding enzyme C-terminal" evidence="8">
    <location>
        <begin position="519"/>
        <end position="598"/>
    </location>
</feature>
<dbReference type="InterPro" id="IPR032387">
    <property type="entry name" value="ACAS_N"/>
</dbReference>
<dbReference type="AlphaFoldDB" id="A0A936ZV12"/>
<dbReference type="Proteomes" id="UP000651057">
    <property type="component" value="Unassembled WGS sequence"/>
</dbReference>
<keyword evidence="5" id="KW-0007">Acetylation</keyword>
<dbReference type="EC" id="6.2.1.1" evidence="6"/>
<proteinExistence type="inferred from homology"/>
<dbReference type="EMBL" id="JAERQJ010000001">
    <property type="protein sequence ID" value="MBL0682686.1"/>
    <property type="molecule type" value="Genomic_DNA"/>
</dbReference>
<evidence type="ECO:0000259" key="8">
    <source>
        <dbReference type="Pfam" id="PF13193"/>
    </source>
</evidence>
<feature type="domain" description="AMP-dependent synthetase/ligase" evidence="7">
    <location>
        <begin position="70"/>
        <end position="462"/>
    </location>
</feature>
<dbReference type="Gene3D" id="3.40.50.12780">
    <property type="entry name" value="N-terminal domain of ligase-like"/>
    <property type="match status" value="1"/>
</dbReference>
<dbReference type="InterPro" id="IPR045851">
    <property type="entry name" value="AMP-bd_C_sf"/>
</dbReference>
<dbReference type="InterPro" id="IPR025110">
    <property type="entry name" value="AMP-bd_C"/>
</dbReference>
<organism evidence="10 11">
    <name type="scientific">Aquimarina mytili</name>
    <dbReference type="NCBI Taxonomy" id="874423"/>
    <lineage>
        <taxon>Bacteria</taxon>
        <taxon>Pseudomonadati</taxon>
        <taxon>Bacteroidota</taxon>
        <taxon>Flavobacteriia</taxon>
        <taxon>Flavobacteriales</taxon>
        <taxon>Flavobacteriaceae</taxon>
        <taxon>Aquimarina</taxon>
    </lineage>
</organism>
<dbReference type="Pfam" id="PF13193">
    <property type="entry name" value="AMP-binding_C"/>
    <property type="match status" value="1"/>
</dbReference>
<dbReference type="FunFam" id="3.40.50.12780:FF:000001">
    <property type="entry name" value="Acetyl-coenzyme A synthetase"/>
    <property type="match status" value="1"/>
</dbReference>
<dbReference type="InterPro" id="IPR000873">
    <property type="entry name" value="AMP-dep_synth/lig_dom"/>
</dbReference>
<dbReference type="PANTHER" id="PTHR24095:SF14">
    <property type="entry name" value="ACETYL-COENZYME A SYNTHETASE 1"/>
    <property type="match status" value="1"/>
</dbReference>
<dbReference type="GO" id="GO:0003987">
    <property type="term" value="F:acetate-CoA ligase activity"/>
    <property type="evidence" value="ECO:0007669"/>
    <property type="project" value="UniProtKB-UniRule"/>
</dbReference>
<evidence type="ECO:0000256" key="6">
    <source>
        <dbReference type="NCBIfam" id="TIGR02188"/>
    </source>
</evidence>
<keyword evidence="3" id="KW-0547">Nucleotide-binding</keyword>
<dbReference type="Pfam" id="PF16177">
    <property type="entry name" value="ACAS_N"/>
    <property type="match status" value="1"/>
</dbReference>
<dbReference type="PROSITE" id="PS00455">
    <property type="entry name" value="AMP_BINDING"/>
    <property type="match status" value="1"/>
</dbReference>
<protein>
    <recommendedName>
        <fullName evidence="6">Acetate--CoA ligase</fullName>
        <ecNumber evidence="6">6.2.1.1</ecNumber>
    </recommendedName>
</protein>
<dbReference type="Pfam" id="PF00501">
    <property type="entry name" value="AMP-binding"/>
    <property type="match status" value="1"/>
</dbReference>
<dbReference type="SUPFAM" id="SSF56801">
    <property type="entry name" value="Acetyl-CoA synthetase-like"/>
    <property type="match status" value="1"/>
</dbReference>
<evidence type="ECO:0000256" key="3">
    <source>
        <dbReference type="ARBA" id="ARBA00022741"/>
    </source>
</evidence>
<comment type="caution">
    <text evidence="10">The sequence shown here is derived from an EMBL/GenBank/DDBJ whole genome shotgun (WGS) entry which is preliminary data.</text>
</comment>